<evidence type="ECO:0000256" key="3">
    <source>
        <dbReference type="ARBA" id="ARBA00010514"/>
    </source>
</evidence>
<dbReference type="OrthoDB" id="9974841at2759"/>
<dbReference type="GO" id="GO:0005743">
    <property type="term" value="C:mitochondrial inner membrane"/>
    <property type="evidence" value="ECO:0007669"/>
    <property type="project" value="UniProtKB-SubCell"/>
</dbReference>
<dbReference type="EMBL" id="OC871822">
    <property type="protein sequence ID" value="CAD7635602.1"/>
    <property type="molecule type" value="Genomic_DNA"/>
</dbReference>
<dbReference type="Proteomes" id="UP000759131">
    <property type="component" value="Unassembled WGS sequence"/>
</dbReference>
<keyword evidence="9 10" id="KW-0472">Membrane</keyword>
<dbReference type="GO" id="GO:0045277">
    <property type="term" value="C:respiratory chain complex IV"/>
    <property type="evidence" value="ECO:0007669"/>
    <property type="project" value="InterPro"/>
</dbReference>
<evidence type="ECO:0000256" key="8">
    <source>
        <dbReference type="ARBA" id="ARBA00023128"/>
    </source>
</evidence>
<dbReference type="AlphaFoldDB" id="A0A7R9L616"/>
<dbReference type="UniPathway" id="UPA00705"/>
<evidence type="ECO:0000256" key="6">
    <source>
        <dbReference type="ARBA" id="ARBA00022946"/>
    </source>
</evidence>
<evidence type="ECO:0000256" key="2">
    <source>
        <dbReference type="ARBA" id="ARBA00004673"/>
    </source>
</evidence>
<comment type="similarity">
    <text evidence="3">Belongs to the cytochrome c oxidase VIIc family.</text>
</comment>
<evidence type="ECO:0000256" key="1">
    <source>
        <dbReference type="ARBA" id="ARBA00004434"/>
    </source>
</evidence>
<dbReference type="Gene3D" id="4.10.49.10">
    <property type="entry name" value="Cytochrome c oxidase subunit VIIc"/>
    <property type="match status" value="1"/>
</dbReference>
<evidence type="ECO:0000256" key="5">
    <source>
        <dbReference type="ARBA" id="ARBA00022792"/>
    </source>
</evidence>
<comment type="pathway">
    <text evidence="2">Energy metabolism; oxidative phosphorylation.</text>
</comment>
<evidence type="ECO:0000256" key="7">
    <source>
        <dbReference type="ARBA" id="ARBA00022989"/>
    </source>
</evidence>
<evidence type="ECO:0008006" key="13">
    <source>
        <dbReference type="Google" id="ProtNLM"/>
    </source>
</evidence>
<evidence type="ECO:0000313" key="12">
    <source>
        <dbReference type="Proteomes" id="UP000759131"/>
    </source>
</evidence>
<protein>
    <recommendedName>
        <fullName evidence="13">Cytochrome c oxidase polypeptide VIIc</fullName>
    </recommendedName>
</protein>
<evidence type="ECO:0000256" key="10">
    <source>
        <dbReference type="SAM" id="Phobius"/>
    </source>
</evidence>
<feature type="transmembrane region" description="Helical" evidence="10">
    <location>
        <begin position="48"/>
        <end position="67"/>
    </location>
</feature>
<evidence type="ECO:0000256" key="4">
    <source>
        <dbReference type="ARBA" id="ARBA00022692"/>
    </source>
</evidence>
<name>A0A7R9L616_9ACAR</name>
<keyword evidence="7 10" id="KW-1133">Transmembrane helix</keyword>
<dbReference type="SUPFAM" id="SSF81427">
    <property type="entry name" value="Mitochondrial cytochrome c oxidase subunit VIIc (aka VIIIa)"/>
    <property type="match status" value="1"/>
</dbReference>
<proteinExistence type="inferred from homology"/>
<dbReference type="InterPro" id="IPR036636">
    <property type="entry name" value="COX7C/Cox8_sf"/>
</dbReference>
<evidence type="ECO:0000256" key="9">
    <source>
        <dbReference type="ARBA" id="ARBA00023136"/>
    </source>
</evidence>
<dbReference type="Pfam" id="PF02935">
    <property type="entry name" value="COX7C"/>
    <property type="match status" value="1"/>
</dbReference>
<comment type="subcellular location">
    <subcellularLocation>
        <location evidence="1">Mitochondrion inner membrane</location>
        <topology evidence="1">Single-pass membrane protein</topology>
    </subcellularLocation>
</comment>
<keyword evidence="8" id="KW-0496">Mitochondrion</keyword>
<keyword evidence="6" id="KW-0809">Transit peptide</keyword>
<dbReference type="InterPro" id="IPR004202">
    <property type="entry name" value="COX7C/Cox8"/>
</dbReference>
<keyword evidence="4 10" id="KW-0812">Transmembrane</keyword>
<sequence length="79" mass="9210">MSSTLFTRLNAMRSLARRQTLQSVRRSHDEITYKGQNLPFDISNHRLFAIKFTLFMAIPFAVPFIIVRYQLKKASGQYA</sequence>
<dbReference type="GO" id="GO:0006123">
    <property type="term" value="P:mitochondrial electron transport, cytochrome c to oxygen"/>
    <property type="evidence" value="ECO:0007669"/>
    <property type="project" value="InterPro"/>
</dbReference>
<reference evidence="11" key="1">
    <citation type="submission" date="2020-11" db="EMBL/GenBank/DDBJ databases">
        <authorList>
            <person name="Tran Van P."/>
        </authorList>
    </citation>
    <scope>NUCLEOTIDE SEQUENCE</scope>
</reference>
<keyword evidence="12" id="KW-1185">Reference proteome</keyword>
<evidence type="ECO:0000313" key="11">
    <source>
        <dbReference type="EMBL" id="CAD7635602.1"/>
    </source>
</evidence>
<dbReference type="PANTHER" id="PTHR13313:SF0">
    <property type="entry name" value="CYTOCHROME C OXIDASE SUBUNIT 7C, MITOCHONDRIAL"/>
    <property type="match status" value="1"/>
</dbReference>
<gene>
    <name evidence="11" type="ORF">OSB1V03_LOCUS15993</name>
</gene>
<keyword evidence="5" id="KW-0999">Mitochondrion inner membrane</keyword>
<organism evidence="11">
    <name type="scientific">Medioppia subpectinata</name>
    <dbReference type="NCBI Taxonomy" id="1979941"/>
    <lineage>
        <taxon>Eukaryota</taxon>
        <taxon>Metazoa</taxon>
        <taxon>Ecdysozoa</taxon>
        <taxon>Arthropoda</taxon>
        <taxon>Chelicerata</taxon>
        <taxon>Arachnida</taxon>
        <taxon>Acari</taxon>
        <taxon>Acariformes</taxon>
        <taxon>Sarcoptiformes</taxon>
        <taxon>Oribatida</taxon>
        <taxon>Brachypylina</taxon>
        <taxon>Oppioidea</taxon>
        <taxon>Oppiidae</taxon>
        <taxon>Medioppia</taxon>
    </lineage>
</organism>
<dbReference type="PANTHER" id="PTHR13313">
    <property type="entry name" value="CYTOCHROME C OXIDASE SUBUNIT VIIC"/>
    <property type="match status" value="1"/>
</dbReference>
<dbReference type="EMBL" id="CAJPIZ010017247">
    <property type="protein sequence ID" value="CAG2116032.1"/>
    <property type="molecule type" value="Genomic_DNA"/>
</dbReference>
<accession>A0A7R9L616</accession>